<dbReference type="PANTHER" id="PTHR14918">
    <property type="entry name" value="KICSTOR COMPLEX PROTEIN SZT2"/>
    <property type="match status" value="1"/>
</dbReference>
<feature type="compositionally biased region" description="Low complexity" evidence="1">
    <location>
        <begin position="620"/>
        <end position="629"/>
    </location>
</feature>
<proteinExistence type="predicted"/>
<feature type="region of interest" description="Disordered" evidence="1">
    <location>
        <begin position="263"/>
        <end position="292"/>
    </location>
</feature>
<feature type="region of interest" description="Disordered" evidence="1">
    <location>
        <begin position="3335"/>
        <end position="3359"/>
    </location>
</feature>
<feature type="compositionally biased region" description="Low complexity" evidence="1">
    <location>
        <begin position="521"/>
        <end position="533"/>
    </location>
</feature>
<comment type="caution">
    <text evidence="2">The sequence shown here is derived from an EMBL/GenBank/DDBJ whole genome shotgun (WGS) entry which is preliminary data.</text>
</comment>
<feature type="compositionally biased region" description="Low complexity" evidence="1">
    <location>
        <begin position="492"/>
        <end position="514"/>
    </location>
</feature>
<dbReference type="Proteomes" id="UP001211907">
    <property type="component" value="Unassembled WGS sequence"/>
</dbReference>
<organism evidence="2 3">
    <name type="scientific">Physocladia obscura</name>
    <dbReference type="NCBI Taxonomy" id="109957"/>
    <lineage>
        <taxon>Eukaryota</taxon>
        <taxon>Fungi</taxon>
        <taxon>Fungi incertae sedis</taxon>
        <taxon>Chytridiomycota</taxon>
        <taxon>Chytridiomycota incertae sedis</taxon>
        <taxon>Chytridiomycetes</taxon>
        <taxon>Chytridiales</taxon>
        <taxon>Chytriomycetaceae</taxon>
        <taxon>Physocladia</taxon>
    </lineage>
</organism>
<evidence type="ECO:0000313" key="3">
    <source>
        <dbReference type="Proteomes" id="UP001211907"/>
    </source>
</evidence>
<evidence type="ECO:0000313" key="2">
    <source>
        <dbReference type="EMBL" id="KAJ3126701.1"/>
    </source>
</evidence>
<feature type="compositionally biased region" description="Gly residues" evidence="1">
    <location>
        <begin position="602"/>
        <end position="615"/>
    </location>
</feature>
<feature type="region of interest" description="Disordered" evidence="1">
    <location>
        <begin position="600"/>
        <end position="629"/>
    </location>
</feature>
<gene>
    <name evidence="2" type="primary">SZT2</name>
    <name evidence="2" type="ORF">HK100_010118</name>
</gene>
<dbReference type="GO" id="GO:0005777">
    <property type="term" value="C:peroxisome"/>
    <property type="evidence" value="ECO:0007669"/>
    <property type="project" value="InterPro"/>
</dbReference>
<keyword evidence="3" id="KW-1185">Reference proteome</keyword>
<reference evidence="2" key="1">
    <citation type="submission" date="2020-05" db="EMBL/GenBank/DDBJ databases">
        <title>Phylogenomic resolution of chytrid fungi.</title>
        <authorList>
            <person name="Stajich J.E."/>
            <person name="Amses K."/>
            <person name="Simmons R."/>
            <person name="Seto K."/>
            <person name="Myers J."/>
            <person name="Bonds A."/>
            <person name="Quandt C.A."/>
            <person name="Barry K."/>
            <person name="Liu P."/>
            <person name="Grigoriev I."/>
            <person name="Longcore J.E."/>
            <person name="James T.Y."/>
        </authorList>
    </citation>
    <scope>NUCLEOTIDE SEQUENCE</scope>
    <source>
        <strain evidence="2">JEL0513</strain>
    </source>
</reference>
<evidence type="ECO:0000256" key="1">
    <source>
        <dbReference type="SAM" id="MobiDB-lite"/>
    </source>
</evidence>
<feature type="region of interest" description="Disordered" evidence="1">
    <location>
        <begin position="472"/>
        <end position="533"/>
    </location>
</feature>
<feature type="compositionally biased region" description="Low complexity" evidence="1">
    <location>
        <begin position="472"/>
        <end position="481"/>
    </location>
</feature>
<dbReference type="PANTHER" id="PTHR14918:SF3">
    <property type="entry name" value="KICSTOR COMPLEX PROTEIN SZT2"/>
    <property type="match status" value="1"/>
</dbReference>
<feature type="compositionally biased region" description="Polar residues" evidence="1">
    <location>
        <begin position="3342"/>
        <end position="3357"/>
    </location>
</feature>
<accession>A0AAD5T2M2</accession>
<protein>
    <submittedName>
        <fullName evidence="2">KICSTOR complex protein szt2</fullName>
    </submittedName>
</protein>
<dbReference type="InterPro" id="IPR033228">
    <property type="entry name" value="SZT2"/>
</dbReference>
<name>A0AAD5T2M2_9FUNG</name>
<dbReference type="EMBL" id="JADGJH010000545">
    <property type="protein sequence ID" value="KAJ3126701.1"/>
    <property type="molecule type" value="Genomic_DNA"/>
</dbReference>
<sequence length="3429" mass="385114">MKVKEVKAIALLWRNDQPNASLATRADKEGWILRNMLRPLTASQLLNDSLFQLLDISTDSSKFSWDTSGLLREEEELRRNYHNSHGKQFQSMSRSSIQNNTISATTPTTDAGIELFRITPETHIFTFSTKNRVSIVVDVSASMRVVDSGTGGLNRVLIPLCFETLCNCLDGMTRKYSIKNSLNGSVLEMIPEIYVTVIAKAGASMAFGPDISPRAHEYITKHPIHVLLQDVQVTTVNLFSVSEKLYKSLNEYENEMISLRHMDDKNNNVNNSNNNYSSNNNSNNSTTNGNSNELAQLNTLEYGLLSLRLLPKDSSPVLIVLTDGVSMSLVKGEFIYRDVCRRLAKEIVNVTIIQVGSNGGFYPEVNFGYVPDNEALRFLTFACFGKFIYASDCDYLESPQQPPTSLSVETKTKTPEQKLLFQGPNFYHQNILIREVVVQKQKSPIGNNLVLQKYVVGSERPVDTPRIHLINSNSHSQSLQSQPPPTPTPARTAATSKSGAAKTATKAGDALSDAGAGGNDNGSSSSSSNNGVSDGESMLFETIFPWHPDSLPPYVGQLLFGYRDYTVEFADLSNLIKGRLLEGFSLKSVHVAGLSSNSNNANGGGSVSRKAGGGNHRTASSVSSISSTSGSSLQLSKVEIVLMRPWLPNVTIQYTIRAKFCFEGENFGKPFLSCVMDSKPRIELNLLADHAFACGFMNIENMDEKNDKMVKLHNYLGGIYEFDSLMKYFVGFKASLQKLPRADQRLFQPSSESNIWNKAISNGGTTLNDQGSIWNVMSQFMISKPASFKDWDRDVILRSSNPNRALTDISYSHSSSVIFGLRNVGGNGRFSSQAPDGSTGRSRLPSALILMIQSLGNPWSSFIINRTTFGRFYPDNEGSTASGFAILRIVYETDWLVSLRMLFFNVPVEGRHKMGAHLCRILESLSVGGTTSALSSLSSASSHNLGGKLDSLPSLSSYAPIKICAKPIRRMIIKYQFFGNDDSTLNETAVFSRSGNNDGLAFDLQYESIVQSLPLTEIHIKAQKSAINAVLVSPIPPRSYLRTFRWIWFADVNLPENVPLASSSSYGMGLSSKSENSAPNLSLLDLAMYLLYFQRLEDGYLLVSHLPDSVTMYREVTIVKPVQLYDEAGSPVGGLGSDSGEGRLRERQIVCGFQYVILIDKVQKTVVTELWFEPVSEGSDNPLLDFRTTTDVRVLFAEMGESVAREISEADFRLFQSLYTFDRIQHLGKIGSKLGSVSTKDSLHKFGFDSPVVGVEIPTSSGDKRIVSEISQPGQRVIVMRTGYNVESVLNKADFFCAIYSAPTVTGSSVEMVDILQIALFSPPFGSKSEGDLAFTSAATSPLMSGSISQDFINPRRTSQIPPLSSRTFSTPARPVTAAGVNWDILKECTNAMRIRVLLYKFFQDAMEMVTDGEVVFKFDQPRKSSMTGSKMDASIVSANGLIATDQSLLARIREVFAEELNFDVFTAGFNESLCFVKIRSADLFILTFIPNSNPTVESCRDTYFTVTTVQCNRLRVHSSSSGRSRLASKGFSQFVPGISEHGFNWTLQVEKEYFAANESRIIADGTIILKGDTKSPVLKDDEDKQQAADSMEYGKQFLNSVTNAFSVAHCKSVYAALLQNVDVSARDLEKAFSACVEISVDIDLTNYLNALTLRHRKMNPRDVRHEKNHILKSIHSVLSKHFKQMVKFEGHENVYFFTPDDDEELSPSRINCAQTPLFIRTECNFKKNGLSQPEMMKMPVVAFPTSYVISDLSSWDVDENHTDSVNIDFTPREIGTDENPLQNSDGTVATLRVVCLCLIKPSKFDALSDETNENYKRPLDDKRLILRSEKEEEIDKVDTLYETIEKIKIILDDEIINTLLDLPSNANNQKFSMGFIRNCLSNRHQSPSVLNTEVDLSSYDFGSSSVFDIPINCIKTISNNELLVAEFAKVRFKTQSIMLSQIKDLFCIQANGDWTELMQNENENEKNVVTEDSKIVIDNFQTQNWFSVEKGLGIGFVAPDIISSALYLQLSRKNWMCISFTNTYSRIWYFSRFSSLHEQIEMQDWIRNKIRIICDRVSKILLLRELKENHRASRLLIEKQLQDLSSDDEDEGEDNSGSLSTFKPNQFACESIFSKSFPIHWRVKPIVALNAAVSSLTILAITNRTNMFVFEAENSIVYFKLSIQEVESESDMPRASSIEEIANFDTINRESPKQESPSMIRHRTPPILTNSHKDHFILLEFFGVDTPSPKIMAEFVTMIESKLTMLTQKEISIHMSRNTGTEKSTIKLTPMDVDFILPTNDVASYLSKYYSNTYGIHSLNVNLERSNSREVNFGDFAFFYNSSLSRDSSRFESSIGAGTAVICLSVLDYNRRIISRMPSPSTQDSNVLNIITNYDMYQNLRNDREKIRISSYDTCIHSECPFFLAVHIWYHGALSGEGLMDFVSKCFVDTVMDFLVESSASFCIKALEASIDWPQSSSHLDLSSSFPDNTLPSQIIDPLFGSFFDQMLAHLKLAAEFKNSVVEELSSPIKLTLSIMDGLAMETRDLLRETSPLLKPVLVSRQKHTDGSSDIFLHVPHAINDSRVESNQHEILVVAGIRELYDFYGISSSSTENINSPGILTPLAKSMDSSIDSNSDFGRLSKRGSGQFVSSYDFRRQMENFLSYGYNTIENGCRNGFFMMLIRLDSISVATYNIKKSLCDDLFNHILRILSWNNIRMQFLENSFNLGNSVSPVTTKPTAVDFPSSYAGVGGLGHDAMKHFEKRVDSDEFSKSCKVDDLCQQYNINSSALQKNAVAILDIYVRNIGLEDESLVTSEKDTAGLSPNGANFFGSTSVISKSISRGGLGIFQPQTRHTESMQKEKLSTQDLAAVLRSVRFHFVHYPIFFSELGNRASVGDSVDKNQRIQVWFREILKKYSSEYIKYLSSLDFELLKTENEVQTKENWISSVKFFISNNLNVELEPVYLIKKVSGGTFLLQIGVDGFCVAVNLYTIKHLSMHMNPFEQGMRYGAENESEKQFRHENDICKKSLHNILENQQNAVVNILDAMKTFEKYNSNRFVYARSRMLSGECETDSQNLTDALFKYIVKNPRLYGFKSVIYEDLPIACFITSAFPDFAKDARNSKFEKGPFCFTVVVYMSEEGVNGHNQTSATEDNKDNKDVAMKLRYYLLILDRENLFPLQGVETKSSSFVNQSYSDKLKEYLYGVCYLGDIAKYAEKKIKALVEQAVKYYNRDSLWKDLHLNKHPTLCGTNSSNRLRPNSDGAYEWTKMFLEKISGTSRSFLEIDPQFLNLFGDSQLPWFEIISFLRTRFSNHVRQICEEPKFGRNHLLFFNPKNRDYLIHFIYWKVNESGLPQSREEDNVGVQNEGASSGTVQLESRSTEKKMDEDDKIILKELKKLEGFGAKMAKPGEYQVDIMLVSREGISDADEVEYQHCNELVNAICFWLWQNK</sequence>
<feature type="compositionally biased region" description="Low complexity" evidence="1">
    <location>
        <begin position="267"/>
        <end position="292"/>
    </location>
</feature>